<feature type="transmembrane region" description="Helical" evidence="5">
    <location>
        <begin position="133"/>
        <end position="155"/>
    </location>
</feature>
<dbReference type="GO" id="GO:0016567">
    <property type="term" value="P:protein ubiquitination"/>
    <property type="evidence" value="ECO:0007669"/>
    <property type="project" value="TreeGrafter"/>
</dbReference>
<accession>A0A8S1MR45</accession>
<evidence type="ECO:0000256" key="5">
    <source>
        <dbReference type="SAM" id="Phobius"/>
    </source>
</evidence>
<comment type="caution">
    <text evidence="6">The sequence shown here is derived from an EMBL/GenBank/DDBJ whole genome shotgun (WGS) entry which is preliminary data.</text>
</comment>
<feature type="transmembrane region" description="Helical" evidence="5">
    <location>
        <begin position="239"/>
        <end position="259"/>
    </location>
</feature>
<feature type="transmembrane region" description="Helical" evidence="5">
    <location>
        <begin position="355"/>
        <end position="374"/>
    </location>
</feature>
<evidence type="ECO:0000256" key="4">
    <source>
        <dbReference type="ARBA" id="ARBA00023136"/>
    </source>
</evidence>
<comment type="subcellular location">
    <subcellularLocation>
        <location evidence="1">Membrane</location>
        <topology evidence="1">Multi-pass membrane protein</topology>
    </subcellularLocation>
</comment>
<feature type="transmembrane region" description="Helical" evidence="5">
    <location>
        <begin position="74"/>
        <end position="95"/>
    </location>
</feature>
<evidence type="ECO:0000256" key="1">
    <source>
        <dbReference type="ARBA" id="ARBA00004141"/>
    </source>
</evidence>
<evidence type="ECO:0000313" key="6">
    <source>
        <dbReference type="EMBL" id="CAD8077334.1"/>
    </source>
</evidence>
<protein>
    <recommendedName>
        <fullName evidence="8">Sulfite exporter TauE/SafE</fullName>
    </recommendedName>
</protein>
<dbReference type="GO" id="GO:0031464">
    <property type="term" value="C:Cul4A-RING E3 ubiquitin ligase complex"/>
    <property type="evidence" value="ECO:0007669"/>
    <property type="project" value="TreeGrafter"/>
</dbReference>
<feature type="transmembrane region" description="Helical" evidence="5">
    <location>
        <begin position="107"/>
        <end position="127"/>
    </location>
</feature>
<feature type="transmembrane region" description="Helical" evidence="5">
    <location>
        <begin position="32"/>
        <end position="54"/>
    </location>
</feature>
<evidence type="ECO:0008006" key="8">
    <source>
        <dbReference type="Google" id="ProtNLM"/>
    </source>
</evidence>
<dbReference type="AlphaFoldDB" id="A0A8S1MR45"/>
<feature type="transmembrane region" description="Helical" evidence="5">
    <location>
        <begin position="286"/>
        <end position="312"/>
    </location>
</feature>
<dbReference type="Proteomes" id="UP000688137">
    <property type="component" value="Unassembled WGS sequence"/>
</dbReference>
<feature type="transmembrane region" description="Helical" evidence="5">
    <location>
        <begin position="386"/>
        <end position="406"/>
    </location>
</feature>
<sequence>MFKQICPESLNCGYLNKCIDGMCIHNPIFPMTLYTAIVYFICPILLGLGMTGGLGGGVLKGPILLMMLDYEQSYATQLSYCLMFGGCVINTFLLMKKSHPYDQKRPLVNYNLVVILNCSIALGSYLGSILNVFLAPIIETIFQQLFLIIVIPFLLNKAKKEKLRKIRCQSELDLEKYLLNQKDSIYTEEQQLLLQEEFQNFYPYKKLAIAFSFFIVSQVIMTGGKYLQPFIQLNKCFDFRYILWIILLIFNIFMSRLVYKYGQKKEKLFDDYQIYMQERYFKKNQFILIYVSGFLAGLISGLLALGAGLLMVPVLLQLGLHPRIATATSAFNYFFIGLTNVVKLITDSQVQMTEIIWFFGLAFIFGTICCHYSLKIIEKLKLVHIVIYFTILLAILNFIAGFYYSIIQSLRFGFKSLLEFEFHC</sequence>
<dbReference type="Pfam" id="PF01925">
    <property type="entry name" value="TauE"/>
    <property type="match status" value="1"/>
</dbReference>
<keyword evidence="7" id="KW-1185">Reference proteome</keyword>
<dbReference type="EMBL" id="CAJJDM010000059">
    <property type="protein sequence ID" value="CAD8077334.1"/>
    <property type="molecule type" value="Genomic_DNA"/>
</dbReference>
<dbReference type="GO" id="GO:0016020">
    <property type="term" value="C:membrane"/>
    <property type="evidence" value="ECO:0007669"/>
    <property type="project" value="UniProtKB-SubCell"/>
</dbReference>
<keyword evidence="2 5" id="KW-0812">Transmembrane</keyword>
<evidence type="ECO:0000256" key="3">
    <source>
        <dbReference type="ARBA" id="ARBA00022989"/>
    </source>
</evidence>
<gene>
    <name evidence="6" type="ORF">PPRIM_AZ9-3.1.T0580061</name>
</gene>
<evidence type="ECO:0000256" key="2">
    <source>
        <dbReference type="ARBA" id="ARBA00022692"/>
    </source>
</evidence>
<proteinExistence type="predicted"/>
<evidence type="ECO:0000313" key="7">
    <source>
        <dbReference type="Proteomes" id="UP000688137"/>
    </source>
</evidence>
<keyword evidence="4 5" id="KW-0472">Membrane</keyword>
<feature type="transmembrane region" description="Helical" evidence="5">
    <location>
        <begin position="324"/>
        <end position="343"/>
    </location>
</feature>
<keyword evidence="3 5" id="KW-1133">Transmembrane helix</keyword>
<feature type="transmembrane region" description="Helical" evidence="5">
    <location>
        <begin position="207"/>
        <end position="227"/>
    </location>
</feature>
<organism evidence="6 7">
    <name type="scientific">Paramecium primaurelia</name>
    <dbReference type="NCBI Taxonomy" id="5886"/>
    <lineage>
        <taxon>Eukaryota</taxon>
        <taxon>Sar</taxon>
        <taxon>Alveolata</taxon>
        <taxon>Ciliophora</taxon>
        <taxon>Intramacronucleata</taxon>
        <taxon>Oligohymenophorea</taxon>
        <taxon>Peniculida</taxon>
        <taxon>Parameciidae</taxon>
        <taxon>Paramecium</taxon>
    </lineage>
</organism>
<dbReference type="PANTHER" id="PTHR14255:SF3">
    <property type="entry name" value="SULFITE EXPORTER TAUE_SAFE FAMILY PROTEIN 5-RELATED"/>
    <property type="match status" value="1"/>
</dbReference>
<dbReference type="InterPro" id="IPR002781">
    <property type="entry name" value="TM_pro_TauE-like"/>
</dbReference>
<name>A0A8S1MR45_PARPR</name>
<dbReference type="OMA" id="PPQWREH"/>
<dbReference type="PANTHER" id="PTHR14255">
    <property type="entry name" value="CEREBLON"/>
    <property type="match status" value="1"/>
</dbReference>
<reference evidence="6" key="1">
    <citation type="submission" date="2021-01" db="EMBL/GenBank/DDBJ databases">
        <authorList>
            <consortium name="Genoscope - CEA"/>
            <person name="William W."/>
        </authorList>
    </citation>
    <scope>NUCLEOTIDE SEQUENCE</scope>
</reference>